<dbReference type="GO" id="GO:0042802">
    <property type="term" value="F:identical protein binding"/>
    <property type="evidence" value="ECO:0007669"/>
    <property type="project" value="UniProtKB-ARBA"/>
</dbReference>
<dbReference type="SUPFAM" id="SSF52309">
    <property type="entry name" value="N-(deoxy)ribosyltransferase-like"/>
    <property type="match status" value="1"/>
</dbReference>
<gene>
    <name evidence="7" type="ORF">GBAR_LOCUS31552</name>
</gene>
<evidence type="ECO:0000256" key="5">
    <source>
        <dbReference type="ARBA" id="ARBA00044133"/>
    </source>
</evidence>
<comment type="caution">
    <text evidence="7">The sequence shown here is derived from an EMBL/GenBank/DDBJ whole genome shotgun (WGS) entry which is preliminary data.</text>
</comment>
<keyword evidence="8" id="KW-1185">Reference proteome</keyword>
<keyword evidence="2" id="KW-0378">Hydrolase</keyword>
<accession>A0AA35U0N5</accession>
<evidence type="ECO:0000256" key="3">
    <source>
        <dbReference type="ARBA" id="ARBA00023080"/>
    </source>
</evidence>
<dbReference type="PANTHER" id="PTHR15364:SF0">
    <property type="entry name" value="2'-DEOXYNUCLEOSIDE 5'-PHOSPHATE N-HYDROLASE 1"/>
    <property type="match status" value="1"/>
</dbReference>
<dbReference type="GO" id="GO:1901135">
    <property type="term" value="P:carbohydrate derivative metabolic process"/>
    <property type="evidence" value="ECO:0007669"/>
    <property type="project" value="UniProtKB-ARBA"/>
</dbReference>
<organism evidence="7 8">
    <name type="scientific">Geodia barretti</name>
    <name type="common">Barrett's horny sponge</name>
    <dbReference type="NCBI Taxonomy" id="519541"/>
    <lineage>
        <taxon>Eukaryota</taxon>
        <taxon>Metazoa</taxon>
        <taxon>Porifera</taxon>
        <taxon>Demospongiae</taxon>
        <taxon>Heteroscleromorpha</taxon>
        <taxon>Tetractinellida</taxon>
        <taxon>Astrophorina</taxon>
        <taxon>Geodiidae</taxon>
        <taxon>Geodia</taxon>
    </lineage>
</organism>
<evidence type="ECO:0000313" key="7">
    <source>
        <dbReference type="EMBL" id="CAI8057980.1"/>
    </source>
</evidence>
<proteinExistence type="inferred from homology"/>
<dbReference type="Gene3D" id="3.40.50.450">
    <property type="match status" value="1"/>
</dbReference>
<evidence type="ECO:0000256" key="1">
    <source>
        <dbReference type="ARBA" id="ARBA00011407"/>
    </source>
</evidence>
<comment type="subunit">
    <text evidence="1">Monomer and homodimer.</text>
</comment>
<dbReference type="GO" id="GO:0005634">
    <property type="term" value="C:nucleus"/>
    <property type="evidence" value="ECO:0007669"/>
    <property type="project" value="TreeGrafter"/>
</dbReference>
<protein>
    <recommendedName>
        <fullName evidence="5">5-hydroxymethyl-dUMP N-hydrolase</fullName>
    </recommendedName>
</protein>
<dbReference type="Proteomes" id="UP001174909">
    <property type="component" value="Unassembled WGS sequence"/>
</dbReference>
<dbReference type="AlphaFoldDB" id="A0AA35U0N5"/>
<keyword evidence="4" id="KW-0326">Glycosidase</keyword>
<comment type="catalytic activity">
    <reaction evidence="6">
        <text>5-hydroxymethyl-dUMP + H2O = 5-hydroxymethyluracil + 2-deoxy-D-ribose 5-phosphate</text>
        <dbReference type="Rhea" id="RHEA:77099"/>
        <dbReference type="ChEBI" id="CHEBI:15377"/>
        <dbReference type="ChEBI" id="CHEBI:16964"/>
        <dbReference type="ChEBI" id="CHEBI:62877"/>
        <dbReference type="ChEBI" id="CHEBI:90409"/>
    </reaction>
    <physiologicalReaction direction="left-to-right" evidence="6">
        <dbReference type="Rhea" id="RHEA:77100"/>
    </physiologicalReaction>
</comment>
<evidence type="ECO:0000256" key="6">
    <source>
        <dbReference type="ARBA" id="ARBA00047460"/>
    </source>
</evidence>
<evidence type="ECO:0000256" key="4">
    <source>
        <dbReference type="ARBA" id="ARBA00023295"/>
    </source>
</evidence>
<dbReference type="InterPro" id="IPR028607">
    <property type="entry name" value="DNPH1"/>
</dbReference>
<sequence>PVPVLVPLSETYGQQSGQRAHAEFLIGAHHFSYRLATLGVALEDVCKLRREDTLSNEVCSGLAPGVANILSFTHSTRPSSACMQCAMLPHELSSIRGGRDDVQLYMKIIRLLQGYGTVLTEHVADERLGAYGEKQISDEEIHKRDFEWLSQSDVMVAEVTQPSLGVGYEIGRAVDMNKRILCLHRPQPGKRLSAMIRGIHNGSSVTVRDYEEKEIESILQTRSHLHSLGSDNLPRYRRNWACLCRESWGD</sequence>
<dbReference type="InterPro" id="IPR007710">
    <property type="entry name" value="Nucleoside_deoxyribTrfase"/>
</dbReference>
<dbReference type="PANTHER" id="PTHR15364">
    <property type="entry name" value="2'-DEOXYNUCLEOSIDE 5'-PHOSPHATE N-HYDROLASE 1"/>
    <property type="match status" value="1"/>
</dbReference>
<dbReference type="GO" id="GO:0006163">
    <property type="term" value="P:purine nucleotide metabolic process"/>
    <property type="evidence" value="ECO:0007669"/>
    <property type="project" value="UniProtKB-ARBA"/>
</dbReference>
<keyword evidence="3" id="KW-0546">Nucleotide metabolism</keyword>
<evidence type="ECO:0000313" key="8">
    <source>
        <dbReference type="Proteomes" id="UP001174909"/>
    </source>
</evidence>
<dbReference type="FunFam" id="3.40.50.450:FF:000019">
    <property type="entry name" value="2'-deoxynucleoside 5'-phosphate N-hydrolase 1"/>
    <property type="match status" value="1"/>
</dbReference>
<feature type="non-terminal residue" evidence="7">
    <location>
        <position position="250"/>
    </location>
</feature>
<dbReference type="GO" id="GO:0070694">
    <property type="term" value="F:5-hydroxymethyl-dUMP N-hydrolase activity"/>
    <property type="evidence" value="ECO:0007669"/>
    <property type="project" value="InterPro"/>
</dbReference>
<dbReference type="InterPro" id="IPR051239">
    <property type="entry name" value="2'-dNMP_N-hydrolase"/>
</dbReference>
<dbReference type="HAMAP" id="MF_03036">
    <property type="entry name" value="Nuc_phosphate_hydrolase"/>
    <property type="match status" value="1"/>
</dbReference>
<reference evidence="7" key="1">
    <citation type="submission" date="2023-03" db="EMBL/GenBank/DDBJ databases">
        <authorList>
            <person name="Steffen K."/>
            <person name="Cardenas P."/>
        </authorList>
    </citation>
    <scope>NUCLEOTIDE SEQUENCE</scope>
</reference>
<evidence type="ECO:0000256" key="2">
    <source>
        <dbReference type="ARBA" id="ARBA00022801"/>
    </source>
</evidence>
<dbReference type="Pfam" id="PF05014">
    <property type="entry name" value="Nuc_deoxyrib_tr"/>
    <property type="match status" value="1"/>
</dbReference>
<dbReference type="EMBL" id="CASHTH010004486">
    <property type="protein sequence ID" value="CAI8057980.1"/>
    <property type="molecule type" value="Genomic_DNA"/>
</dbReference>
<name>A0AA35U0N5_GEOBA</name>
<dbReference type="GO" id="GO:0009159">
    <property type="term" value="P:deoxyribonucleoside monophosphate catabolic process"/>
    <property type="evidence" value="ECO:0007669"/>
    <property type="project" value="InterPro"/>
</dbReference>